<evidence type="ECO:0000256" key="7">
    <source>
        <dbReference type="ARBA" id="ARBA00023136"/>
    </source>
</evidence>
<dbReference type="Pfam" id="PF13231">
    <property type="entry name" value="PMT_2"/>
    <property type="match status" value="1"/>
</dbReference>
<gene>
    <name evidence="11" type="ORF">SAMN05421762_1599</name>
</gene>
<feature type="transmembrane region" description="Helical" evidence="9">
    <location>
        <begin position="342"/>
        <end position="363"/>
    </location>
</feature>
<keyword evidence="2" id="KW-1003">Cell membrane</keyword>
<keyword evidence="7 9" id="KW-0472">Membrane</keyword>
<proteinExistence type="predicted"/>
<dbReference type="GO" id="GO:0016763">
    <property type="term" value="F:pentosyltransferase activity"/>
    <property type="evidence" value="ECO:0007669"/>
    <property type="project" value="TreeGrafter"/>
</dbReference>
<dbReference type="PANTHER" id="PTHR33908">
    <property type="entry name" value="MANNOSYLTRANSFERASE YKCB-RELATED"/>
    <property type="match status" value="1"/>
</dbReference>
<name>A0A1I1KS64_9RHOB</name>
<dbReference type="Proteomes" id="UP000231644">
    <property type="component" value="Unassembled WGS sequence"/>
</dbReference>
<protein>
    <submittedName>
        <fullName evidence="11">Dolichyl-phosphate-mannose-protein mannosyltransferase</fullName>
    </submittedName>
</protein>
<dbReference type="InterPro" id="IPR050297">
    <property type="entry name" value="LipidA_mod_glycosyltrf_83"/>
</dbReference>
<evidence type="ECO:0000313" key="11">
    <source>
        <dbReference type="EMBL" id="SFC63092.1"/>
    </source>
</evidence>
<feature type="transmembrane region" description="Helical" evidence="9">
    <location>
        <begin position="236"/>
        <end position="255"/>
    </location>
</feature>
<feature type="transmembrane region" description="Helical" evidence="9">
    <location>
        <begin position="375"/>
        <end position="394"/>
    </location>
</feature>
<dbReference type="GO" id="GO:0010041">
    <property type="term" value="P:response to iron(III) ion"/>
    <property type="evidence" value="ECO:0007669"/>
    <property type="project" value="TreeGrafter"/>
</dbReference>
<evidence type="ECO:0000259" key="10">
    <source>
        <dbReference type="Pfam" id="PF13231"/>
    </source>
</evidence>
<dbReference type="GO" id="GO:0005886">
    <property type="term" value="C:plasma membrane"/>
    <property type="evidence" value="ECO:0007669"/>
    <property type="project" value="UniProtKB-SubCell"/>
</dbReference>
<evidence type="ECO:0000256" key="9">
    <source>
        <dbReference type="SAM" id="Phobius"/>
    </source>
</evidence>
<dbReference type="PANTHER" id="PTHR33908:SF3">
    <property type="entry name" value="UNDECAPRENYL PHOSPHATE-ALPHA-4-AMINO-4-DEOXY-L-ARABINOSE ARABINOSYL TRANSFERASE"/>
    <property type="match status" value="1"/>
</dbReference>
<evidence type="ECO:0000256" key="1">
    <source>
        <dbReference type="ARBA" id="ARBA00004651"/>
    </source>
</evidence>
<comment type="subcellular location">
    <subcellularLocation>
        <location evidence="1">Cell membrane</location>
        <topology evidence="1">Multi-pass membrane protein</topology>
    </subcellularLocation>
</comment>
<evidence type="ECO:0000256" key="3">
    <source>
        <dbReference type="ARBA" id="ARBA00022676"/>
    </source>
</evidence>
<dbReference type="AlphaFoldDB" id="A0A1I1KS64"/>
<dbReference type="STRING" id="517719.SAMN05421762_1599"/>
<keyword evidence="5 9" id="KW-0812">Transmembrane</keyword>
<feature type="transmembrane region" description="Helical" evidence="9">
    <location>
        <begin position="142"/>
        <end position="159"/>
    </location>
</feature>
<evidence type="ECO:0000313" key="12">
    <source>
        <dbReference type="Proteomes" id="UP000231644"/>
    </source>
</evidence>
<sequence>MTEAPGAIRPDHSAPHDGLLSAQSDRPQADGTPGTGAPGWSRVYVLAVLMVLGLGLYTLGEPFGRDQGIHSTIAYAWTEGLIPYRDVYNIKPPFTTVMHALSQMLFGAQTQAIRLLDWGAVAASVLGLVRVLQMLGRSRTEAGFAALGFALIYYSLTYWEHAQTDGWAGMMVIPSLLCLLSGWRRAGRARLGWMLAAGALLGVGVGFKYTIAAAGLLVFAPLISGGPALRFRLTDLLAYVAGGALVLGLTGLVLARAGALGPFLEIQDYIRGYIAYGSDSAAPLRGVTVLFTLVPLVGWITLLGLLPWLAALIRGESLFVATTAIWGFTAFVSGQVQGKGFAYHFMPLIPIYAVLFGLFLAALHGALMRRVTSTSGARMLIGLAVIWMVVTSPISGRSLQSFTLWLRQAPLTAYHATYPMPPDFDITAVNDFAATLARHRAPGDRLFVWGYETMLYLLAQEPPRYRYAYAWPFVVDFHDGRYSNDLMQRLRASPPKHVVLQDGDATPWVTGRPESSLEFLAQFNDLNAFLAESYEVLETTERFRLLERRD</sequence>
<feature type="transmembrane region" description="Helical" evidence="9">
    <location>
        <begin position="318"/>
        <end position="336"/>
    </location>
</feature>
<feature type="region of interest" description="Disordered" evidence="8">
    <location>
        <begin position="1"/>
        <end position="35"/>
    </location>
</feature>
<accession>A0A1I1KS64</accession>
<keyword evidence="6 9" id="KW-1133">Transmembrane helix</keyword>
<organism evidence="11 12">
    <name type="scientific">Pseudooceanicola nitratireducens</name>
    <dbReference type="NCBI Taxonomy" id="517719"/>
    <lineage>
        <taxon>Bacteria</taxon>
        <taxon>Pseudomonadati</taxon>
        <taxon>Pseudomonadota</taxon>
        <taxon>Alphaproteobacteria</taxon>
        <taxon>Rhodobacterales</taxon>
        <taxon>Paracoccaceae</taxon>
        <taxon>Pseudooceanicola</taxon>
    </lineage>
</organism>
<keyword evidence="3 11" id="KW-0328">Glycosyltransferase</keyword>
<dbReference type="InterPro" id="IPR038731">
    <property type="entry name" value="RgtA/B/C-like"/>
</dbReference>
<evidence type="ECO:0000256" key="5">
    <source>
        <dbReference type="ARBA" id="ARBA00022692"/>
    </source>
</evidence>
<feature type="domain" description="Glycosyltransferase RgtA/B/C/D-like" evidence="10">
    <location>
        <begin position="91"/>
        <end position="247"/>
    </location>
</feature>
<evidence type="ECO:0000256" key="4">
    <source>
        <dbReference type="ARBA" id="ARBA00022679"/>
    </source>
</evidence>
<feature type="transmembrane region" description="Helical" evidence="9">
    <location>
        <begin position="195"/>
        <end position="224"/>
    </location>
</feature>
<evidence type="ECO:0000256" key="6">
    <source>
        <dbReference type="ARBA" id="ARBA00022989"/>
    </source>
</evidence>
<dbReference type="GO" id="GO:0009103">
    <property type="term" value="P:lipopolysaccharide biosynthetic process"/>
    <property type="evidence" value="ECO:0007669"/>
    <property type="project" value="UniProtKB-ARBA"/>
</dbReference>
<feature type="transmembrane region" description="Helical" evidence="9">
    <location>
        <begin position="166"/>
        <end position="183"/>
    </location>
</feature>
<reference evidence="11 12" key="1">
    <citation type="submission" date="2016-10" db="EMBL/GenBank/DDBJ databases">
        <authorList>
            <person name="de Groot N.N."/>
        </authorList>
    </citation>
    <scope>NUCLEOTIDE SEQUENCE [LARGE SCALE GENOMIC DNA]</scope>
    <source>
        <strain evidence="11 12">DSM 29619</strain>
    </source>
</reference>
<evidence type="ECO:0000256" key="2">
    <source>
        <dbReference type="ARBA" id="ARBA00022475"/>
    </source>
</evidence>
<feature type="transmembrane region" description="Helical" evidence="9">
    <location>
        <begin position="289"/>
        <end position="311"/>
    </location>
</feature>
<dbReference type="EMBL" id="FOLX01000001">
    <property type="protein sequence ID" value="SFC63092.1"/>
    <property type="molecule type" value="Genomic_DNA"/>
</dbReference>
<dbReference type="RefSeq" id="WP_170848743.1">
    <property type="nucleotide sequence ID" value="NZ_FNZG01000003.1"/>
</dbReference>
<feature type="transmembrane region" description="Helical" evidence="9">
    <location>
        <begin position="43"/>
        <end position="60"/>
    </location>
</feature>
<keyword evidence="12" id="KW-1185">Reference proteome</keyword>
<evidence type="ECO:0000256" key="8">
    <source>
        <dbReference type="SAM" id="MobiDB-lite"/>
    </source>
</evidence>
<keyword evidence="4 11" id="KW-0808">Transferase</keyword>